<evidence type="ECO:0000313" key="2">
    <source>
        <dbReference type="Proteomes" id="UP000240424"/>
    </source>
</evidence>
<gene>
    <name evidence="1" type="ORF">MNAB215_5090</name>
</gene>
<name>A0A2U3PGJ4_9MYCO</name>
<keyword evidence="2" id="KW-1185">Reference proteome</keyword>
<organism evidence="1 2">
    <name type="scientific">Mycobacterium numidiamassiliense</name>
    <dbReference type="NCBI Taxonomy" id="1841861"/>
    <lineage>
        <taxon>Bacteria</taxon>
        <taxon>Bacillati</taxon>
        <taxon>Actinomycetota</taxon>
        <taxon>Actinomycetes</taxon>
        <taxon>Mycobacteriales</taxon>
        <taxon>Mycobacteriaceae</taxon>
        <taxon>Mycobacterium</taxon>
    </lineage>
</organism>
<dbReference type="EMBL" id="FUEZ01000004">
    <property type="protein sequence ID" value="SPM42870.1"/>
    <property type="molecule type" value="Genomic_DNA"/>
</dbReference>
<proteinExistence type="predicted"/>
<dbReference type="OrthoDB" id="4641308at2"/>
<accession>A0A2U3PGJ4</accession>
<evidence type="ECO:0000313" key="1">
    <source>
        <dbReference type="EMBL" id="SPM42870.1"/>
    </source>
</evidence>
<protein>
    <submittedName>
        <fullName evidence="1">Uncharacterized protein</fullName>
    </submittedName>
</protein>
<dbReference type="RefSeq" id="WP_077081233.1">
    <property type="nucleotide sequence ID" value="NZ_FUEZ01000004.1"/>
</dbReference>
<reference evidence="1 2" key="1">
    <citation type="submission" date="2017-01" db="EMBL/GenBank/DDBJ databases">
        <authorList>
            <consortium name="Urmite Genomes"/>
        </authorList>
    </citation>
    <scope>NUCLEOTIDE SEQUENCE [LARGE SCALE GENOMIC DNA]</scope>
    <source>
        <strain evidence="1 2">AB215</strain>
    </source>
</reference>
<dbReference type="Proteomes" id="UP000240424">
    <property type="component" value="Unassembled WGS sequence"/>
</dbReference>
<sequence length="94" mass="10630">MMVFAVMCALATATWIGYYAGRRTGSAPSARKKRTSRIALSRLVINLLVLITARRVRRTFQPQRMLSGALGVWGLRMVAPLERLRFGVARMRSY</sequence>
<dbReference type="AlphaFoldDB" id="A0A2U3PGJ4"/>
<dbReference type="STRING" id="1841861.GCA_900157365_03410"/>